<protein>
    <submittedName>
        <fullName evidence="1">Uncharacterized protein</fullName>
    </submittedName>
</protein>
<dbReference type="AlphaFoldDB" id="A0A1Y3PHB1"/>
<evidence type="ECO:0000313" key="2">
    <source>
        <dbReference type="Proteomes" id="UP000196475"/>
    </source>
</evidence>
<name>A0A1Y3PHB1_9BACI</name>
<accession>A0A1Y3PHB1</accession>
<organism evidence="1 2">
    <name type="scientific">Bacillus thermozeamaize</name>
    <dbReference type="NCBI Taxonomy" id="230954"/>
    <lineage>
        <taxon>Bacteria</taxon>
        <taxon>Bacillati</taxon>
        <taxon>Bacillota</taxon>
        <taxon>Bacilli</taxon>
        <taxon>Bacillales</taxon>
        <taxon>Bacillaceae</taxon>
        <taxon>Bacillus</taxon>
    </lineage>
</organism>
<evidence type="ECO:0000313" key="1">
    <source>
        <dbReference type="EMBL" id="OUM84488.1"/>
    </source>
</evidence>
<dbReference type="Proteomes" id="UP000196475">
    <property type="component" value="Unassembled WGS sequence"/>
</dbReference>
<reference evidence="2" key="1">
    <citation type="submission" date="2016-06" db="EMBL/GenBank/DDBJ databases">
        <authorList>
            <person name="Nascimento L."/>
            <person name="Pereira R.V."/>
            <person name="Martins L.F."/>
            <person name="Quaggio R.B."/>
            <person name="Silva A.M."/>
            <person name="Setubal J.C."/>
        </authorList>
    </citation>
    <scope>NUCLEOTIDE SEQUENCE [LARGE SCALE GENOMIC DNA]</scope>
</reference>
<proteinExistence type="predicted"/>
<sequence length="170" mass="19868">MGEIPNLLDQLRAHFENTGGGDRTLLDVSPASLKPLWRWYLEVALAWLPRPREEFEEKYNRASGYLRRKMLTDPIHQMVLSPESKSLAMDIGIYFGEVFVRNHAGVEWVLNRKRRFTDTHHPVLSGFGKNSFFNPIEQVRGLVHGTLHQKQKNPDGLYAHYERYCQYLSR</sequence>
<gene>
    <name evidence="1" type="ORF">BAA01_03510</name>
</gene>
<dbReference type="EMBL" id="LZRT01000126">
    <property type="protein sequence ID" value="OUM84488.1"/>
    <property type="molecule type" value="Genomic_DNA"/>
</dbReference>
<comment type="caution">
    <text evidence="1">The sequence shown here is derived from an EMBL/GenBank/DDBJ whole genome shotgun (WGS) entry which is preliminary data.</text>
</comment>